<accession>K5E3J3</accession>
<organism evidence="2 3">
    <name type="scientific">Rhodopirellula baltica SH28</name>
    <dbReference type="NCBI Taxonomy" id="993517"/>
    <lineage>
        <taxon>Bacteria</taxon>
        <taxon>Pseudomonadati</taxon>
        <taxon>Planctomycetota</taxon>
        <taxon>Planctomycetia</taxon>
        <taxon>Pirellulales</taxon>
        <taxon>Pirellulaceae</taxon>
        <taxon>Rhodopirellula</taxon>
    </lineage>
</organism>
<dbReference type="EMBL" id="AMCW01000125">
    <property type="protein sequence ID" value="EKK00346.1"/>
    <property type="molecule type" value="Genomic_DNA"/>
</dbReference>
<evidence type="ECO:0000313" key="2">
    <source>
        <dbReference type="EMBL" id="EKK00346.1"/>
    </source>
</evidence>
<dbReference type="Proteomes" id="UP000007993">
    <property type="component" value="Unassembled WGS sequence"/>
</dbReference>
<evidence type="ECO:0000313" key="3">
    <source>
        <dbReference type="Proteomes" id="UP000007993"/>
    </source>
</evidence>
<gene>
    <name evidence="2" type="ORF">RBSH_04362</name>
</gene>
<sequence>MGLPKNTNRHSPEFHPSSVSRSFLPNPESDRVFCNQKMTD</sequence>
<dbReference type="AlphaFoldDB" id="K5E3J3"/>
<comment type="caution">
    <text evidence="2">The sequence shown here is derived from an EMBL/GenBank/DDBJ whole genome shotgun (WGS) entry which is preliminary data.</text>
</comment>
<reference evidence="2 3" key="1">
    <citation type="journal article" date="2013" name="Mar. Genomics">
        <title>Expression of sulfatases in Rhodopirellula baltica and the diversity of sulfatases in the genus Rhodopirellula.</title>
        <authorList>
            <person name="Wegner C.E."/>
            <person name="Richter-Heitmann T."/>
            <person name="Klindworth A."/>
            <person name="Klockow C."/>
            <person name="Richter M."/>
            <person name="Achstetter T."/>
            <person name="Glockner F.O."/>
            <person name="Harder J."/>
        </authorList>
    </citation>
    <scope>NUCLEOTIDE SEQUENCE [LARGE SCALE GENOMIC DNA]</scope>
    <source>
        <strain evidence="2 3">SH28</strain>
    </source>
</reference>
<dbReference type="PATRIC" id="fig|993517.3.peg.4745"/>
<feature type="region of interest" description="Disordered" evidence="1">
    <location>
        <begin position="1"/>
        <end position="40"/>
    </location>
</feature>
<protein>
    <submittedName>
        <fullName evidence="2">Uncharacterized protein</fullName>
    </submittedName>
</protein>
<name>K5E3J3_RHOBT</name>
<proteinExistence type="predicted"/>
<evidence type="ECO:0000256" key="1">
    <source>
        <dbReference type="SAM" id="MobiDB-lite"/>
    </source>
</evidence>